<dbReference type="GO" id="GO:0015833">
    <property type="term" value="P:peptide transport"/>
    <property type="evidence" value="ECO:0007669"/>
    <property type="project" value="UniProtKB-KW"/>
</dbReference>
<dbReference type="GO" id="GO:0005886">
    <property type="term" value="C:plasma membrane"/>
    <property type="evidence" value="ECO:0007669"/>
    <property type="project" value="UniProtKB-SubCell"/>
</dbReference>
<evidence type="ECO:0000256" key="9">
    <source>
        <dbReference type="RuleBase" id="RU363032"/>
    </source>
</evidence>
<dbReference type="Pfam" id="PF12911">
    <property type="entry name" value="OppC_N"/>
    <property type="match status" value="1"/>
</dbReference>
<dbReference type="InterPro" id="IPR050366">
    <property type="entry name" value="BP-dependent_transpt_permease"/>
</dbReference>
<proteinExistence type="inferred from homology"/>
<feature type="transmembrane region" description="Helical" evidence="9">
    <location>
        <begin position="89"/>
        <end position="114"/>
    </location>
</feature>
<dbReference type="InterPro" id="IPR035906">
    <property type="entry name" value="MetI-like_sf"/>
</dbReference>
<dbReference type="InterPro" id="IPR025966">
    <property type="entry name" value="OppC_N"/>
</dbReference>
<comment type="subcellular location">
    <subcellularLocation>
        <location evidence="1 9">Cell membrane</location>
        <topology evidence="1 9">Multi-pass membrane protein</topology>
    </subcellularLocation>
</comment>
<evidence type="ECO:0000256" key="3">
    <source>
        <dbReference type="ARBA" id="ARBA00022475"/>
    </source>
</evidence>
<protein>
    <submittedName>
        <fullName evidence="11">ABC transporter permease</fullName>
    </submittedName>
</protein>
<reference evidence="11 12" key="1">
    <citation type="submission" date="2020-04" db="EMBL/GenBank/DDBJ databases">
        <title>Description of novel Gluconacetobacter.</title>
        <authorList>
            <person name="Sombolestani A."/>
        </authorList>
    </citation>
    <scope>NUCLEOTIDE SEQUENCE [LARGE SCALE GENOMIC DNA]</scope>
    <source>
        <strain evidence="11 12">LMG 27801</strain>
    </source>
</reference>
<evidence type="ECO:0000256" key="8">
    <source>
        <dbReference type="ARBA" id="ARBA00023136"/>
    </source>
</evidence>
<dbReference type="PROSITE" id="PS50928">
    <property type="entry name" value="ABC_TM1"/>
    <property type="match status" value="1"/>
</dbReference>
<keyword evidence="2 9" id="KW-0813">Transport</keyword>
<evidence type="ECO:0000313" key="11">
    <source>
        <dbReference type="EMBL" id="MBB2169731.1"/>
    </source>
</evidence>
<sequence length="290" mass="31729">MSMGFAHRPRRPVQAGLRRFSRHRFAVVGLLVLLAMTVAALFAPWISPFDPDRIDVAQRYILPLSADHILGTDDLGRDVLSRLLSASRVSLLIGVSAMLMTLIVGFLVGAFAGYCGGWIDAILMRLTDMLLCFPNIFLLLFVAVFVPPSRVSLAALIGLTSWMEIARISHGQIRSLKQRDFLEAARLAGASNVRIIMRQILPNSMTPMLVAAALNTANAILLESYVSFLGYGIQPPQASWGNMLTYAQSEFAIDPWLAVFPGAAIALAVTSLNFIGDGLRDMLDVRLKSR</sequence>
<keyword evidence="6" id="KW-0653">Protein transport</keyword>
<dbReference type="Gene3D" id="1.10.3720.10">
    <property type="entry name" value="MetI-like"/>
    <property type="match status" value="1"/>
</dbReference>
<dbReference type="EMBL" id="JABEQD010000012">
    <property type="protein sequence ID" value="MBB2169731.1"/>
    <property type="molecule type" value="Genomic_DNA"/>
</dbReference>
<evidence type="ECO:0000259" key="10">
    <source>
        <dbReference type="PROSITE" id="PS50928"/>
    </source>
</evidence>
<comment type="similarity">
    <text evidence="9">Belongs to the binding-protein-dependent transport system permease family.</text>
</comment>
<keyword evidence="8 9" id="KW-0472">Membrane</keyword>
<dbReference type="PANTHER" id="PTHR43386">
    <property type="entry name" value="OLIGOPEPTIDE TRANSPORT SYSTEM PERMEASE PROTEIN APPC"/>
    <property type="match status" value="1"/>
</dbReference>
<dbReference type="CDD" id="cd06261">
    <property type="entry name" value="TM_PBP2"/>
    <property type="match status" value="1"/>
</dbReference>
<evidence type="ECO:0000256" key="1">
    <source>
        <dbReference type="ARBA" id="ARBA00004651"/>
    </source>
</evidence>
<keyword evidence="3" id="KW-1003">Cell membrane</keyword>
<gene>
    <name evidence="11" type="ORF">HLH36_15475</name>
</gene>
<keyword evidence="12" id="KW-1185">Reference proteome</keyword>
<keyword evidence="4 9" id="KW-0812">Transmembrane</keyword>
<evidence type="ECO:0000256" key="2">
    <source>
        <dbReference type="ARBA" id="ARBA00022448"/>
    </source>
</evidence>
<dbReference type="AlphaFoldDB" id="A0A7W4IVB3"/>
<dbReference type="GO" id="GO:0015031">
    <property type="term" value="P:protein transport"/>
    <property type="evidence" value="ECO:0007669"/>
    <property type="project" value="UniProtKB-KW"/>
</dbReference>
<dbReference type="GO" id="GO:0055085">
    <property type="term" value="P:transmembrane transport"/>
    <property type="evidence" value="ECO:0007669"/>
    <property type="project" value="InterPro"/>
</dbReference>
<feature type="transmembrane region" description="Helical" evidence="9">
    <location>
        <begin position="126"/>
        <end position="145"/>
    </location>
</feature>
<dbReference type="Proteomes" id="UP000559860">
    <property type="component" value="Unassembled WGS sequence"/>
</dbReference>
<comment type="caution">
    <text evidence="11">The sequence shown here is derived from an EMBL/GenBank/DDBJ whole genome shotgun (WGS) entry which is preliminary data.</text>
</comment>
<dbReference type="Pfam" id="PF00528">
    <property type="entry name" value="BPD_transp_1"/>
    <property type="match status" value="1"/>
</dbReference>
<accession>A0A7W4IVB3</accession>
<feature type="transmembrane region" description="Helical" evidence="9">
    <location>
        <begin position="25"/>
        <end position="46"/>
    </location>
</feature>
<evidence type="ECO:0000256" key="5">
    <source>
        <dbReference type="ARBA" id="ARBA00022856"/>
    </source>
</evidence>
<keyword evidence="5" id="KW-0571">Peptide transport</keyword>
<feature type="transmembrane region" description="Helical" evidence="9">
    <location>
        <begin position="253"/>
        <end position="276"/>
    </location>
</feature>
<dbReference type="InterPro" id="IPR000515">
    <property type="entry name" value="MetI-like"/>
</dbReference>
<name>A0A7W4IVB3_9PROT</name>
<keyword evidence="7 9" id="KW-1133">Transmembrane helix</keyword>
<evidence type="ECO:0000256" key="6">
    <source>
        <dbReference type="ARBA" id="ARBA00022927"/>
    </source>
</evidence>
<dbReference type="PANTHER" id="PTHR43386:SF1">
    <property type="entry name" value="D,D-DIPEPTIDE TRANSPORT SYSTEM PERMEASE PROTEIN DDPC-RELATED"/>
    <property type="match status" value="1"/>
</dbReference>
<evidence type="ECO:0000313" key="12">
    <source>
        <dbReference type="Proteomes" id="UP000559860"/>
    </source>
</evidence>
<evidence type="ECO:0000256" key="7">
    <source>
        <dbReference type="ARBA" id="ARBA00022989"/>
    </source>
</evidence>
<evidence type="ECO:0000256" key="4">
    <source>
        <dbReference type="ARBA" id="ARBA00022692"/>
    </source>
</evidence>
<feature type="domain" description="ABC transmembrane type-1" evidence="10">
    <location>
        <begin position="87"/>
        <end position="276"/>
    </location>
</feature>
<dbReference type="SUPFAM" id="SSF161098">
    <property type="entry name" value="MetI-like"/>
    <property type="match status" value="1"/>
</dbReference>
<organism evidence="11 12">
    <name type="scientific">Gluconacetobacter aggeris</name>
    <dbReference type="NCBI Taxonomy" id="1286186"/>
    <lineage>
        <taxon>Bacteria</taxon>
        <taxon>Pseudomonadati</taxon>
        <taxon>Pseudomonadota</taxon>
        <taxon>Alphaproteobacteria</taxon>
        <taxon>Acetobacterales</taxon>
        <taxon>Acetobacteraceae</taxon>
        <taxon>Gluconacetobacter</taxon>
    </lineage>
</organism>